<proteinExistence type="predicted"/>
<dbReference type="AlphaFoldDB" id="A0A655QSI0"/>
<protein>
    <submittedName>
        <fullName evidence="1">Uncharacterized protein</fullName>
    </submittedName>
</protein>
<reference evidence="1 2" key="1">
    <citation type="submission" date="2015-07" db="EMBL/GenBank/DDBJ databases">
        <authorList>
            <consortium name="Pathogen Informatics"/>
        </authorList>
    </citation>
    <scope>NUCLEOTIDE SEQUENCE [LARGE SCALE GENOMIC DNA]</scope>
    <source>
        <strain evidence="1 2">A316</strain>
    </source>
</reference>
<name>A0A655QSI0_VIBCL</name>
<gene>
    <name evidence="1" type="ORF">ERS013200_03058</name>
</gene>
<accession>A0A655QSI0</accession>
<evidence type="ECO:0000313" key="2">
    <source>
        <dbReference type="Proteomes" id="UP000041770"/>
    </source>
</evidence>
<organism evidence="1 2">
    <name type="scientific">Vibrio cholerae</name>
    <dbReference type="NCBI Taxonomy" id="666"/>
    <lineage>
        <taxon>Bacteria</taxon>
        <taxon>Pseudomonadati</taxon>
        <taxon>Pseudomonadota</taxon>
        <taxon>Gammaproteobacteria</taxon>
        <taxon>Vibrionales</taxon>
        <taxon>Vibrionaceae</taxon>
        <taxon>Vibrio</taxon>
    </lineage>
</organism>
<dbReference type="EMBL" id="CWQY01000025">
    <property type="protein sequence ID" value="CSD06638.1"/>
    <property type="molecule type" value="Genomic_DNA"/>
</dbReference>
<dbReference type="Proteomes" id="UP000041770">
    <property type="component" value="Unassembled WGS sequence"/>
</dbReference>
<evidence type="ECO:0000313" key="1">
    <source>
        <dbReference type="EMBL" id="CSD06638.1"/>
    </source>
</evidence>
<sequence>MVCKRQNRVLLPNALETMPVPQLFEDWQLLQLVCCSQLSVT</sequence>